<feature type="transmembrane region" description="Helical" evidence="7">
    <location>
        <begin position="350"/>
        <end position="371"/>
    </location>
</feature>
<evidence type="ECO:0000256" key="5">
    <source>
        <dbReference type="ARBA" id="ARBA00022989"/>
    </source>
</evidence>
<comment type="subcellular location">
    <subcellularLocation>
        <location evidence="1">Cell membrane</location>
        <topology evidence="1">Multi-pass membrane protein</topology>
    </subcellularLocation>
</comment>
<gene>
    <name evidence="8" type="ORF">GCM10025866_23800</name>
</gene>
<dbReference type="SUPFAM" id="SSF103473">
    <property type="entry name" value="MFS general substrate transporter"/>
    <property type="match status" value="1"/>
</dbReference>
<dbReference type="Proteomes" id="UP001321498">
    <property type="component" value="Chromosome"/>
</dbReference>
<dbReference type="RefSeq" id="WP_286276528.1">
    <property type="nucleotide sequence ID" value="NZ_AP027731.1"/>
</dbReference>
<feature type="transmembrane region" description="Helical" evidence="7">
    <location>
        <begin position="280"/>
        <end position="305"/>
    </location>
</feature>
<keyword evidence="2" id="KW-0813">Transport</keyword>
<dbReference type="EMBL" id="AP027731">
    <property type="protein sequence ID" value="BDZ46471.1"/>
    <property type="molecule type" value="Genomic_DNA"/>
</dbReference>
<feature type="transmembrane region" description="Helical" evidence="7">
    <location>
        <begin position="377"/>
        <end position="398"/>
    </location>
</feature>
<keyword evidence="9" id="KW-1185">Reference proteome</keyword>
<evidence type="ECO:0000256" key="3">
    <source>
        <dbReference type="ARBA" id="ARBA00022475"/>
    </source>
</evidence>
<evidence type="ECO:0000313" key="8">
    <source>
        <dbReference type="EMBL" id="BDZ46471.1"/>
    </source>
</evidence>
<feature type="transmembrane region" description="Helical" evidence="7">
    <location>
        <begin position="239"/>
        <end position="268"/>
    </location>
</feature>
<evidence type="ECO:0000256" key="2">
    <source>
        <dbReference type="ARBA" id="ARBA00022448"/>
    </source>
</evidence>
<keyword evidence="5 7" id="KW-1133">Transmembrane helix</keyword>
<feature type="transmembrane region" description="Helical" evidence="7">
    <location>
        <begin position="311"/>
        <end position="330"/>
    </location>
</feature>
<keyword evidence="4 7" id="KW-0812">Transmembrane</keyword>
<organism evidence="8 9">
    <name type="scientific">Naasia aerilata</name>
    <dbReference type="NCBI Taxonomy" id="1162966"/>
    <lineage>
        <taxon>Bacteria</taxon>
        <taxon>Bacillati</taxon>
        <taxon>Actinomycetota</taxon>
        <taxon>Actinomycetes</taxon>
        <taxon>Micrococcales</taxon>
        <taxon>Microbacteriaceae</taxon>
        <taxon>Naasia</taxon>
    </lineage>
</organism>
<feature type="transmembrane region" description="Helical" evidence="7">
    <location>
        <begin position="45"/>
        <end position="65"/>
    </location>
</feature>
<evidence type="ECO:0000256" key="7">
    <source>
        <dbReference type="SAM" id="Phobius"/>
    </source>
</evidence>
<feature type="transmembrane region" description="Helical" evidence="7">
    <location>
        <begin position="162"/>
        <end position="187"/>
    </location>
</feature>
<keyword evidence="3" id="KW-1003">Cell membrane</keyword>
<keyword evidence="6 7" id="KW-0472">Membrane</keyword>
<dbReference type="PANTHER" id="PTHR23513">
    <property type="entry name" value="INTEGRAL MEMBRANE EFFLUX PROTEIN-RELATED"/>
    <property type="match status" value="1"/>
</dbReference>
<evidence type="ECO:0000256" key="6">
    <source>
        <dbReference type="ARBA" id="ARBA00023136"/>
    </source>
</evidence>
<name>A0ABN6XS29_9MICO</name>
<evidence type="ECO:0000256" key="1">
    <source>
        <dbReference type="ARBA" id="ARBA00004651"/>
    </source>
</evidence>
<dbReference type="InterPro" id="IPR010290">
    <property type="entry name" value="TM_effector"/>
</dbReference>
<sequence length="416" mass="41877">MTGGRGTSSGAFRLLWSAATATSLGDGIRLVALPLLAVRTVDSPALVASVVAAGYLPAIVFGSFAGTIADRVRIPRLLVGTHVVRALTLLALAGVVVLSQASLPWLWVTALVYGTCEALADPAATALLPRIVPTRELARANARLQAGQSAAEDFVGRALGGILFAIAAALPVLINAALLVLAAVLALRLPRASEVERSQAVRTEGFLMSWWAGLRTVASTGLLRSTALLIGGWNLSYGAYTGIAVVYAVQTLHAGASGVGLLLSAAAVGSLSATFLTLRLIAVTGAATTATVTVTLSAAAMLGLASAPTGWVAAPLIALDGFAIMAWNILSVSARQAVIPRELLGRATSVTRVLASAAVPAGAALGGLVAQSMGPPAALLAGAGTVLVTGAVALPGLVPILRRIWPRGADGPSIAR</sequence>
<evidence type="ECO:0000256" key="4">
    <source>
        <dbReference type="ARBA" id="ARBA00022692"/>
    </source>
</evidence>
<dbReference type="PANTHER" id="PTHR23513:SF6">
    <property type="entry name" value="MAJOR FACILITATOR SUPERFAMILY ASSOCIATED DOMAIN-CONTAINING PROTEIN"/>
    <property type="match status" value="1"/>
</dbReference>
<protein>
    <submittedName>
        <fullName evidence="8">MFS transporter</fullName>
    </submittedName>
</protein>
<dbReference type="Gene3D" id="1.20.1250.20">
    <property type="entry name" value="MFS general substrate transporter like domains"/>
    <property type="match status" value="1"/>
</dbReference>
<proteinExistence type="predicted"/>
<accession>A0ABN6XS29</accession>
<feature type="transmembrane region" description="Helical" evidence="7">
    <location>
        <begin position="77"/>
        <end position="98"/>
    </location>
</feature>
<evidence type="ECO:0000313" key="9">
    <source>
        <dbReference type="Proteomes" id="UP001321498"/>
    </source>
</evidence>
<dbReference type="Pfam" id="PF05977">
    <property type="entry name" value="MFS_3"/>
    <property type="match status" value="1"/>
</dbReference>
<dbReference type="CDD" id="cd06173">
    <property type="entry name" value="MFS_MefA_like"/>
    <property type="match status" value="1"/>
</dbReference>
<reference evidence="9" key="1">
    <citation type="journal article" date="2019" name="Int. J. Syst. Evol. Microbiol.">
        <title>The Global Catalogue of Microorganisms (GCM) 10K type strain sequencing project: providing services to taxonomists for standard genome sequencing and annotation.</title>
        <authorList>
            <consortium name="The Broad Institute Genomics Platform"/>
            <consortium name="The Broad Institute Genome Sequencing Center for Infectious Disease"/>
            <person name="Wu L."/>
            <person name="Ma J."/>
        </authorList>
    </citation>
    <scope>NUCLEOTIDE SEQUENCE [LARGE SCALE GENOMIC DNA]</scope>
    <source>
        <strain evidence="9">NBRC 108725</strain>
    </source>
</reference>
<dbReference type="InterPro" id="IPR036259">
    <property type="entry name" value="MFS_trans_sf"/>
</dbReference>